<accession>A0A1M7Z2V9</accession>
<evidence type="ECO:0000313" key="4">
    <source>
        <dbReference type="EMBL" id="SHO59174.1"/>
    </source>
</evidence>
<protein>
    <submittedName>
        <fullName evidence="4">ADP-ribosylglycohydrolase</fullName>
    </submittedName>
</protein>
<dbReference type="InterPro" id="IPR050792">
    <property type="entry name" value="ADP-ribosylglycohydrolase"/>
</dbReference>
<dbReference type="AlphaFoldDB" id="A0A1M7Z2V9"/>
<gene>
    <name evidence="4" type="ORF">VQ7734_04954</name>
</gene>
<dbReference type="GO" id="GO:0016787">
    <property type="term" value="F:hydrolase activity"/>
    <property type="evidence" value="ECO:0007669"/>
    <property type="project" value="UniProtKB-KW"/>
</dbReference>
<dbReference type="RefSeq" id="WP_073586589.1">
    <property type="nucleotide sequence ID" value="NZ_AP024898.1"/>
</dbReference>
<evidence type="ECO:0000313" key="5">
    <source>
        <dbReference type="Proteomes" id="UP000184600"/>
    </source>
</evidence>
<dbReference type="GO" id="GO:0046872">
    <property type="term" value="F:metal ion binding"/>
    <property type="evidence" value="ECO:0007669"/>
    <property type="project" value="UniProtKB-KW"/>
</dbReference>
<feature type="binding site" evidence="3">
    <location>
        <position position="46"/>
    </location>
    <ligand>
        <name>Mg(2+)</name>
        <dbReference type="ChEBI" id="CHEBI:18420"/>
        <label>1</label>
    </ligand>
</feature>
<keyword evidence="3" id="KW-0479">Metal-binding</keyword>
<dbReference type="InterPro" id="IPR036705">
    <property type="entry name" value="Ribosyl_crysJ1_sf"/>
</dbReference>
<reference evidence="5" key="1">
    <citation type="submission" date="2016-12" db="EMBL/GenBank/DDBJ databases">
        <authorList>
            <person name="Rodrigo-Torres L."/>
            <person name="Arahal R.D."/>
            <person name="Lucena T."/>
        </authorList>
    </citation>
    <scope>NUCLEOTIDE SEQUENCE [LARGE SCALE GENOMIC DNA]</scope>
</reference>
<keyword evidence="3" id="KW-0460">Magnesium</keyword>
<dbReference type="InterPro" id="IPR005502">
    <property type="entry name" value="Ribosyl_crysJ1"/>
</dbReference>
<evidence type="ECO:0000256" key="1">
    <source>
        <dbReference type="ARBA" id="ARBA00010702"/>
    </source>
</evidence>
<name>A0A1M7Z2V9_9VIBR</name>
<dbReference type="STRING" id="1117707.VQ7734_04954"/>
<proteinExistence type="inferred from homology"/>
<dbReference type="Proteomes" id="UP000184600">
    <property type="component" value="Unassembled WGS sequence"/>
</dbReference>
<sequence length="277" mass="30280">MLTEIAVADAYGAGFEFSSRDKINQHNDFSHYLSHELYGISAKYTDDTQMSVAIAELIVEAPHWTKALIADKFVACFKRDPRLGYAKGFHSFLTGIHSGQEFLEKIINTSNRNGAAMRSVPLSVIKDTGELISKASMQASITHNTDIAIQSACAVALAGHFGIHQHGKVSDLKCFLENYGVSDWDFNWCTEVSVKAYDTVSAAFSCLISNDNLSDLIIQCVSLGGDTDSVASIAAGLATCFEEYDQSLPVNMINALDESSYGVHYLQALDNKLYSVY</sequence>
<comment type="cofactor">
    <cofactor evidence="3">
        <name>Mg(2+)</name>
        <dbReference type="ChEBI" id="CHEBI:18420"/>
    </cofactor>
    <text evidence="3">Binds 2 magnesium ions per subunit.</text>
</comment>
<feature type="binding site" evidence="3">
    <location>
        <position position="45"/>
    </location>
    <ligand>
        <name>Mg(2+)</name>
        <dbReference type="ChEBI" id="CHEBI:18420"/>
        <label>1</label>
    </ligand>
</feature>
<dbReference type="PANTHER" id="PTHR16222:SF24">
    <property type="entry name" value="ADP-RIBOSYLHYDROLASE ARH3"/>
    <property type="match status" value="1"/>
</dbReference>
<dbReference type="EMBL" id="FRFG01000103">
    <property type="protein sequence ID" value="SHO59174.1"/>
    <property type="molecule type" value="Genomic_DNA"/>
</dbReference>
<evidence type="ECO:0000256" key="3">
    <source>
        <dbReference type="PIRSR" id="PIRSR605502-1"/>
    </source>
</evidence>
<comment type="similarity">
    <text evidence="1">Belongs to the ADP-ribosylglycohydrolase family.</text>
</comment>
<feature type="binding site" evidence="3">
    <location>
        <position position="229"/>
    </location>
    <ligand>
        <name>Mg(2+)</name>
        <dbReference type="ChEBI" id="CHEBI:18420"/>
        <label>1</label>
    </ligand>
</feature>
<dbReference type="SUPFAM" id="SSF101478">
    <property type="entry name" value="ADP-ribosylglycohydrolase"/>
    <property type="match status" value="1"/>
</dbReference>
<dbReference type="Gene3D" id="1.10.4080.10">
    <property type="entry name" value="ADP-ribosylation/Crystallin J1"/>
    <property type="match status" value="1"/>
</dbReference>
<dbReference type="OrthoDB" id="9798107at2"/>
<feature type="binding site" evidence="3">
    <location>
        <position position="226"/>
    </location>
    <ligand>
        <name>Mg(2+)</name>
        <dbReference type="ChEBI" id="CHEBI:18420"/>
        <label>1</label>
    </ligand>
</feature>
<feature type="binding site" evidence="3">
    <location>
        <position position="228"/>
    </location>
    <ligand>
        <name>Mg(2+)</name>
        <dbReference type="ChEBI" id="CHEBI:18420"/>
        <label>1</label>
    </ligand>
</feature>
<dbReference type="PANTHER" id="PTHR16222">
    <property type="entry name" value="ADP-RIBOSYLGLYCOHYDROLASE"/>
    <property type="match status" value="1"/>
</dbReference>
<organism evidence="4 5">
    <name type="scientific">Vibrio quintilis</name>
    <dbReference type="NCBI Taxonomy" id="1117707"/>
    <lineage>
        <taxon>Bacteria</taxon>
        <taxon>Pseudomonadati</taxon>
        <taxon>Pseudomonadota</taxon>
        <taxon>Gammaproteobacteria</taxon>
        <taxon>Vibrionales</taxon>
        <taxon>Vibrionaceae</taxon>
        <taxon>Vibrio</taxon>
    </lineage>
</organism>
<dbReference type="Pfam" id="PF03747">
    <property type="entry name" value="ADP_ribosyl_GH"/>
    <property type="match status" value="1"/>
</dbReference>
<evidence type="ECO:0000256" key="2">
    <source>
        <dbReference type="ARBA" id="ARBA00022801"/>
    </source>
</evidence>
<keyword evidence="2 4" id="KW-0378">Hydrolase</keyword>
<feature type="binding site" evidence="3">
    <location>
        <position position="47"/>
    </location>
    <ligand>
        <name>Mg(2+)</name>
        <dbReference type="ChEBI" id="CHEBI:18420"/>
        <label>1</label>
    </ligand>
</feature>
<keyword evidence="5" id="KW-1185">Reference proteome</keyword>